<dbReference type="SUPFAM" id="SSF55154">
    <property type="entry name" value="CYTH-like phosphatases"/>
    <property type="match status" value="1"/>
</dbReference>
<evidence type="ECO:0000313" key="4">
    <source>
        <dbReference type="Proteomes" id="UP000001962"/>
    </source>
</evidence>
<dbReference type="EMBL" id="CP000453">
    <property type="protein sequence ID" value="ABI56674.1"/>
    <property type="molecule type" value="Genomic_DNA"/>
</dbReference>
<dbReference type="CDD" id="cd07891">
    <property type="entry name" value="CYTH-like_CthTTM-like_1"/>
    <property type="match status" value="1"/>
</dbReference>
<evidence type="ECO:0000259" key="2">
    <source>
        <dbReference type="PROSITE" id="PS51707"/>
    </source>
</evidence>
<dbReference type="KEGG" id="aeh:Mlg_1325"/>
<dbReference type="RefSeq" id="WP_011629069.1">
    <property type="nucleotide sequence ID" value="NC_008340.1"/>
</dbReference>
<reference evidence="4" key="1">
    <citation type="submission" date="2006-08" db="EMBL/GenBank/DDBJ databases">
        <title>Complete sequence of Alkalilimnicola ehrilichei MLHE-1.</title>
        <authorList>
            <person name="Copeland A."/>
            <person name="Lucas S."/>
            <person name="Lapidus A."/>
            <person name="Barry K."/>
            <person name="Detter J.C."/>
            <person name="Glavina del Rio T."/>
            <person name="Hammon N."/>
            <person name="Israni S."/>
            <person name="Dalin E."/>
            <person name="Tice H."/>
            <person name="Pitluck S."/>
            <person name="Sims D."/>
            <person name="Brettin T."/>
            <person name="Bruce D."/>
            <person name="Han C."/>
            <person name="Tapia R."/>
            <person name="Gilna P."/>
            <person name="Schmutz J."/>
            <person name="Larimer F."/>
            <person name="Land M."/>
            <person name="Hauser L."/>
            <person name="Kyrpides N."/>
            <person name="Mikhailova N."/>
            <person name="Oremland R.S."/>
            <person name="Hoeft S.E."/>
            <person name="Switzer-Blum J."/>
            <person name="Kulp T."/>
            <person name="King G."/>
            <person name="Tabita R."/>
            <person name="Witte B."/>
            <person name="Santini J.M."/>
            <person name="Basu P."/>
            <person name="Hollibaugh J.T."/>
            <person name="Xie G."/>
            <person name="Stolz J.F."/>
            <person name="Richardson P."/>
        </authorList>
    </citation>
    <scope>NUCLEOTIDE SEQUENCE [LARGE SCALE GENOMIC DNA]</scope>
    <source>
        <strain evidence="4">ATCC BAA-1101 / DSM 17681 / MLHE-1</strain>
    </source>
</reference>
<keyword evidence="4" id="KW-1185">Reference proteome</keyword>
<dbReference type="PANTHER" id="PTHR40114">
    <property type="entry name" value="SLR0698 PROTEIN"/>
    <property type="match status" value="1"/>
</dbReference>
<dbReference type="PIRSF" id="PIRSF016487">
    <property type="entry name" value="CYTH_UCP016487"/>
    <property type="match status" value="1"/>
</dbReference>
<name>Q0A913_ALKEH</name>
<sequence length="156" mass="18261">MPAEIERKFLVRDDRWRADAGPGRAYRQGYFGGTRRASIRVRITGDQGRLNIKSMTLGVERMEYEYPIPVDEAREMLEELCDRPFVEKTRYEVPVGDHVWEVDVFEGDNAGLVVAEVELSDPDEPFERPDWAGEEVSHDPKYYNINLVKHPYRDWK</sequence>
<dbReference type="InterPro" id="IPR023577">
    <property type="entry name" value="CYTH_domain"/>
</dbReference>
<dbReference type="AlphaFoldDB" id="Q0A913"/>
<dbReference type="InterPro" id="IPR012042">
    <property type="entry name" value="NeuTTM/CthTTM-like"/>
</dbReference>
<dbReference type="eggNOG" id="COG2954">
    <property type="taxonomic scope" value="Bacteria"/>
</dbReference>
<dbReference type="OrthoDB" id="9805588at2"/>
<dbReference type="Pfam" id="PF01928">
    <property type="entry name" value="CYTH"/>
    <property type="match status" value="1"/>
</dbReference>
<dbReference type="Gene3D" id="2.40.320.10">
    <property type="entry name" value="Hypothetical Protein Pfu-838710-001"/>
    <property type="match status" value="1"/>
</dbReference>
<dbReference type="PROSITE" id="PS51707">
    <property type="entry name" value="CYTH"/>
    <property type="match status" value="1"/>
</dbReference>
<accession>Q0A913</accession>
<dbReference type="HOGENOM" id="CLU_109545_1_0_6"/>
<dbReference type="InterPro" id="IPR033469">
    <property type="entry name" value="CYTH-like_dom_sf"/>
</dbReference>
<evidence type="ECO:0000256" key="1">
    <source>
        <dbReference type="PIRSR" id="PIRSR016487-1"/>
    </source>
</evidence>
<dbReference type="SMART" id="SM01118">
    <property type="entry name" value="CYTH"/>
    <property type="match status" value="1"/>
</dbReference>
<organism evidence="3 4">
    <name type="scientific">Alkalilimnicola ehrlichii (strain ATCC BAA-1101 / DSM 17681 / MLHE-1)</name>
    <dbReference type="NCBI Taxonomy" id="187272"/>
    <lineage>
        <taxon>Bacteria</taxon>
        <taxon>Pseudomonadati</taxon>
        <taxon>Pseudomonadota</taxon>
        <taxon>Gammaproteobacteria</taxon>
        <taxon>Chromatiales</taxon>
        <taxon>Ectothiorhodospiraceae</taxon>
        <taxon>Alkalilimnicola</taxon>
    </lineage>
</organism>
<proteinExistence type="predicted"/>
<gene>
    <name evidence="3" type="ordered locus">Mlg_1325</name>
</gene>
<feature type="active site" description="Proton acceptor" evidence="1">
    <location>
        <position position="30"/>
    </location>
</feature>
<dbReference type="PANTHER" id="PTHR40114:SF1">
    <property type="entry name" value="SLR0698 PROTEIN"/>
    <property type="match status" value="1"/>
</dbReference>
<dbReference type="Proteomes" id="UP000001962">
    <property type="component" value="Chromosome"/>
</dbReference>
<feature type="domain" description="CYTH" evidence="2">
    <location>
        <begin position="2"/>
        <end position="149"/>
    </location>
</feature>
<protein>
    <submittedName>
        <fullName evidence="3">Adenylate cyclase</fullName>
    </submittedName>
</protein>
<evidence type="ECO:0000313" key="3">
    <source>
        <dbReference type="EMBL" id="ABI56674.1"/>
    </source>
</evidence>